<dbReference type="Pfam" id="PF13936">
    <property type="entry name" value="HTH_38"/>
    <property type="match status" value="1"/>
</dbReference>
<dbReference type="InterPro" id="IPR025246">
    <property type="entry name" value="IS30-like_HTH"/>
</dbReference>
<organism evidence="2 3">
    <name type="scientific">Fulvitalea axinellae</name>
    <dbReference type="NCBI Taxonomy" id="1182444"/>
    <lineage>
        <taxon>Bacteria</taxon>
        <taxon>Pseudomonadati</taxon>
        <taxon>Bacteroidota</taxon>
        <taxon>Cytophagia</taxon>
        <taxon>Cytophagales</taxon>
        <taxon>Persicobacteraceae</taxon>
        <taxon>Fulvitalea</taxon>
    </lineage>
</organism>
<gene>
    <name evidence="2" type="ORF">FUAX_06460</name>
</gene>
<dbReference type="PANTHER" id="PTHR10948">
    <property type="entry name" value="TRANSPOSASE"/>
    <property type="match status" value="1"/>
</dbReference>
<evidence type="ECO:0000259" key="1">
    <source>
        <dbReference type="Pfam" id="PF13936"/>
    </source>
</evidence>
<proteinExistence type="predicted"/>
<evidence type="ECO:0000313" key="3">
    <source>
        <dbReference type="Proteomes" id="UP001348817"/>
    </source>
</evidence>
<dbReference type="Proteomes" id="UP001348817">
    <property type="component" value="Chromosome"/>
</dbReference>
<dbReference type="RefSeq" id="WP_421825153.1">
    <property type="nucleotide sequence ID" value="NZ_AP025314.1"/>
</dbReference>
<dbReference type="GO" id="GO:0005829">
    <property type="term" value="C:cytosol"/>
    <property type="evidence" value="ECO:0007669"/>
    <property type="project" value="TreeGrafter"/>
</dbReference>
<name>A0AAU9CPD1_9BACT</name>
<dbReference type="GO" id="GO:0032196">
    <property type="term" value="P:transposition"/>
    <property type="evidence" value="ECO:0007669"/>
    <property type="project" value="TreeGrafter"/>
</dbReference>
<reference evidence="2 3" key="1">
    <citation type="submission" date="2021-12" db="EMBL/GenBank/DDBJ databases">
        <title>Genome sequencing of bacteria with rrn-lacking chromosome and rrn-plasmid.</title>
        <authorList>
            <person name="Anda M."/>
            <person name="Iwasaki W."/>
        </authorList>
    </citation>
    <scope>NUCLEOTIDE SEQUENCE [LARGE SCALE GENOMIC DNA]</scope>
    <source>
        <strain evidence="2 3">DSM 100852</strain>
    </source>
</reference>
<dbReference type="GO" id="GO:0004803">
    <property type="term" value="F:transposase activity"/>
    <property type="evidence" value="ECO:0007669"/>
    <property type="project" value="TreeGrafter"/>
</dbReference>
<protein>
    <recommendedName>
        <fullName evidence="1">Transposase IS30-like HTH domain-containing protein</fullName>
    </recommendedName>
</protein>
<dbReference type="PANTHER" id="PTHR10948:SF23">
    <property type="entry name" value="TRANSPOSASE INSI FOR INSERTION SEQUENCE ELEMENT IS30A-RELATED"/>
    <property type="match status" value="1"/>
</dbReference>
<sequence length="196" mass="23173">MATPKKHPYRRLNLAERRYIQLASGRGDSLRRIAFMLRRSPSTVSRELGRNHMAGDYNAETAHKLSEARQRVSALGARPGRREGFYFTRICVPHMDRSLVAWYSDTQTYHRNRFGTPDWLRLLQVRKRSPFRTPRDSKPYHYLQLKELIQLLRRQAKVNKEFREQVPQKRRPEPEKQPVQKQISVTFLTETLSSVA</sequence>
<keyword evidence="3" id="KW-1185">Reference proteome</keyword>
<accession>A0AAU9CPD1</accession>
<dbReference type="EMBL" id="AP025314">
    <property type="protein sequence ID" value="BDD08214.1"/>
    <property type="molecule type" value="Genomic_DNA"/>
</dbReference>
<feature type="domain" description="Transposase IS30-like HTH" evidence="1">
    <location>
        <begin position="9"/>
        <end position="51"/>
    </location>
</feature>
<dbReference type="InterPro" id="IPR051917">
    <property type="entry name" value="Transposase-Integrase"/>
</dbReference>
<dbReference type="AlphaFoldDB" id="A0AAU9CPD1"/>
<dbReference type="KEGG" id="fax:FUAX_06460"/>
<evidence type="ECO:0000313" key="2">
    <source>
        <dbReference type="EMBL" id="BDD08214.1"/>
    </source>
</evidence>